<dbReference type="EMBL" id="NSIT01000009">
    <property type="protein sequence ID" value="PJE80682.1"/>
    <property type="molecule type" value="Genomic_DNA"/>
</dbReference>
<proteinExistence type="predicted"/>
<comment type="caution">
    <text evidence="1">The sequence shown here is derived from an EMBL/GenBank/DDBJ whole genome shotgun (WGS) entry which is preliminary data.</text>
</comment>
<evidence type="ECO:0000313" key="1">
    <source>
        <dbReference type="EMBL" id="PJE80682.1"/>
    </source>
</evidence>
<accession>A0A2H9TBR0</accession>
<protein>
    <submittedName>
        <fullName evidence="1">Uncharacterized protein</fullName>
    </submittedName>
</protein>
<name>A0A2H9TBR0_9ZZZZ</name>
<reference evidence="1" key="1">
    <citation type="journal article" date="2017" name="Appl. Environ. Microbiol.">
        <title>Molecular characterization of an Endozoicomonas-like organism causing infection in king scallop Pecten maximus L.</title>
        <authorList>
            <person name="Cano I."/>
            <person name="van Aerle R."/>
            <person name="Ross S."/>
            <person name="Verner-Jeffreys D.W."/>
            <person name="Paley R.K."/>
            <person name="Rimmer G."/>
            <person name="Ryder D."/>
            <person name="Hooper P."/>
            <person name="Stone D."/>
            <person name="Feist S.W."/>
        </authorList>
    </citation>
    <scope>NUCLEOTIDE SEQUENCE</scope>
</reference>
<sequence length="362" mass="38899">MVQVFQLPHLIAGHPAILDSHLVVVRPVLLGATQQAVDVELHVILILTAEQLAVQLLLPAHDPRGHGVPQEADGQLADVIERGPLKVVDHVAGHVEDTGDLGYLKLSGLQKLAVLRRDADALELHALLQDRHAERIIRSAVEVFPLPAKPIHGSRVVRLVRLALHPPRMFQDTGQDAAVTEQPGAEGLRRLAQPDGFPVQGDGGLPGNAVESQCRDVQHLMGLRLHGHVANGGEITQAAVYDLRHSLVRPQRQQMPRLSPAVPHDVGISVSPAGTVGHLGVAPGEGSHPRVRLVMQHRPQGMPVSRLAAGLRPFPYHQGQLCQCLRQQPDAGIDGRDLHRIVVGHADAAAHGFQQVESGAGH</sequence>
<gene>
    <name evidence="1" type="ORF">CI610_00343</name>
</gene>
<dbReference type="AlphaFoldDB" id="A0A2H9TBR0"/>
<organism evidence="1">
    <name type="scientific">invertebrate metagenome</name>
    <dbReference type="NCBI Taxonomy" id="1711999"/>
    <lineage>
        <taxon>unclassified sequences</taxon>
        <taxon>metagenomes</taxon>
        <taxon>organismal metagenomes</taxon>
    </lineage>
</organism>